<accession>D9RAH9</accession>
<evidence type="ECO:0000256" key="7">
    <source>
        <dbReference type="ARBA" id="ARBA00043224"/>
    </source>
</evidence>
<dbReference type="InterPro" id="IPR036380">
    <property type="entry name" value="Isochorismatase-like_sf"/>
</dbReference>
<dbReference type="InterPro" id="IPR052347">
    <property type="entry name" value="Isochorismatase_Nicotinamidase"/>
</dbReference>
<reference evidence="9" key="1">
    <citation type="submission" date="2010-07" db="EMBL/GenBank/DDBJ databases">
        <title>Complete sequence of Clostridium saccharolyticum WM1.</title>
        <authorList>
            <consortium name="US DOE Joint Genome Institute"/>
            <person name="Lucas S."/>
            <person name="Copeland A."/>
            <person name="Lapidus A."/>
            <person name="Cheng J.-F."/>
            <person name="Bruce D."/>
            <person name="Goodwin L."/>
            <person name="Pitluck S."/>
            <person name="Chertkov O."/>
            <person name="Detter J.C."/>
            <person name="Han C."/>
            <person name="Tapia R."/>
            <person name="Land M."/>
            <person name="Hauser L."/>
            <person name="Chang Y.-J."/>
            <person name="Jeffries C."/>
            <person name="Kyrpides N."/>
            <person name="Ivanova N."/>
            <person name="Mikhailova N."/>
            <person name="Mouttaki H."/>
            <person name="Lin L."/>
            <person name="Zhou J."/>
            <person name="Hemme C.L."/>
            <person name="Woyke T."/>
        </authorList>
    </citation>
    <scope>NUCLEOTIDE SEQUENCE [LARGE SCALE GENOMIC DNA]</scope>
    <source>
        <strain evidence="9">WM1</strain>
    </source>
</reference>
<dbReference type="SUPFAM" id="SSF52499">
    <property type="entry name" value="Isochorismatase-like hydrolases"/>
    <property type="match status" value="1"/>
</dbReference>
<evidence type="ECO:0000256" key="3">
    <source>
        <dbReference type="ARBA" id="ARBA00022723"/>
    </source>
</evidence>
<evidence type="ECO:0000256" key="2">
    <source>
        <dbReference type="ARBA" id="ARBA00022642"/>
    </source>
</evidence>
<comment type="pathway">
    <text evidence="5">Cofactor biosynthesis; nicotinate biosynthesis; nicotinate from nicotinamide: step 1/1.</text>
</comment>
<proteinExistence type="inferred from homology"/>
<keyword evidence="2" id="KW-0662">Pyridine nucleotide biosynthesis</keyword>
<dbReference type="PANTHER" id="PTHR11080:SF2">
    <property type="entry name" value="LD05707P"/>
    <property type="match status" value="1"/>
</dbReference>
<name>D9RAH9_LACSW</name>
<dbReference type="OrthoDB" id="9796485at2"/>
<evidence type="ECO:0000313" key="9">
    <source>
        <dbReference type="EMBL" id="ADL04257.1"/>
    </source>
</evidence>
<keyword evidence="10" id="KW-1185">Reference proteome</keyword>
<sequence length="170" mass="18923">MRRLLIVVDMQKDFINGSLGTPEAVSIVSKVKRKIEEYQEAGDEVIFTLDTHKEDYLDSQEGKMLPVVHCIKGTAGWELEESLKEFPGKYFEKNTFGSAALGAYVKEREYKSIELVGLCTDICVISNALLVKAFLPETPVLVDSSCCAGVTLRSHENALEAMKMCQIQVL</sequence>
<protein>
    <recommendedName>
        <fullName evidence="6">nicotinamidase</fullName>
        <ecNumber evidence="6">3.5.1.19</ecNumber>
    </recommendedName>
    <alternativeName>
        <fullName evidence="7">Nicotinamide deamidase</fullName>
    </alternativeName>
</protein>
<dbReference type="EC" id="3.5.1.19" evidence="6"/>
<dbReference type="Proteomes" id="UP000001662">
    <property type="component" value="Chromosome"/>
</dbReference>
<dbReference type="KEGG" id="csh:Closa_1661"/>
<dbReference type="Gene3D" id="3.40.50.850">
    <property type="entry name" value="Isochorismatase-like"/>
    <property type="match status" value="1"/>
</dbReference>
<evidence type="ECO:0000256" key="5">
    <source>
        <dbReference type="ARBA" id="ARBA00037900"/>
    </source>
</evidence>
<keyword evidence="4 9" id="KW-0378">Hydrolase</keyword>
<gene>
    <name evidence="9" type="ordered locus">Closa_1661</name>
</gene>
<evidence type="ECO:0000256" key="1">
    <source>
        <dbReference type="ARBA" id="ARBA00006336"/>
    </source>
</evidence>
<dbReference type="EMBL" id="CP002109">
    <property type="protein sequence ID" value="ADL04257.1"/>
    <property type="molecule type" value="Genomic_DNA"/>
</dbReference>
<dbReference type="PaxDb" id="610130-Closa_1661"/>
<dbReference type="STRING" id="610130.Closa_1661"/>
<dbReference type="HOGENOM" id="CLU_068979_12_0_9"/>
<evidence type="ECO:0000313" key="10">
    <source>
        <dbReference type="Proteomes" id="UP000001662"/>
    </source>
</evidence>
<evidence type="ECO:0000256" key="4">
    <source>
        <dbReference type="ARBA" id="ARBA00022801"/>
    </source>
</evidence>
<dbReference type="CDD" id="cd00431">
    <property type="entry name" value="cysteine_hydrolases"/>
    <property type="match status" value="1"/>
</dbReference>
<dbReference type="PANTHER" id="PTHR11080">
    <property type="entry name" value="PYRAZINAMIDASE/NICOTINAMIDASE"/>
    <property type="match status" value="1"/>
</dbReference>
<dbReference type="Pfam" id="PF00857">
    <property type="entry name" value="Isochorismatase"/>
    <property type="match status" value="1"/>
</dbReference>
<dbReference type="GO" id="GO:0046872">
    <property type="term" value="F:metal ion binding"/>
    <property type="evidence" value="ECO:0007669"/>
    <property type="project" value="UniProtKB-KW"/>
</dbReference>
<keyword evidence="3" id="KW-0479">Metal-binding</keyword>
<organism evidence="9 10">
    <name type="scientific">Lacrimispora saccharolytica (strain ATCC 35040 / DSM 2544 / NRCC 2533 / WM1)</name>
    <name type="common">Clostridium saccharolyticum</name>
    <dbReference type="NCBI Taxonomy" id="610130"/>
    <lineage>
        <taxon>Bacteria</taxon>
        <taxon>Bacillati</taxon>
        <taxon>Bacillota</taxon>
        <taxon>Clostridia</taxon>
        <taxon>Lachnospirales</taxon>
        <taxon>Lachnospiraceae</taxon>
        <taxon>Lacrimispora</taxon>
    </lineage>
</organism>
<dbReference type="AlphaFoldDB" id="D9RAH9"/>
<evidence type="ECO:0000259" key="8">
    <source>
        <dbReference type="Pfam" id="PF00857"/>
    </source>
</evidence>
<comment type="similarity">
    <text evidence="1">Belongs to the isochorismatase family.</text>
</comment>
<evidence type="ECO:0000256" key="6">
    <source>
        <dbReference type="ARBA" id="ARBA00039017"/>
    </source>
</evidence>
<dbReference type="GO" id="GO:0008936">
    <property type="term" value="F:nicotinamidase activity"/>
    <property type="evidence" value="ECO:0007669"/>
    <property type="project" value="UniProtKB-EC"/>
</dbReference>
<dbReference type="GO" id="GO:0019363">
    <property type="term" value="P:pyridine nucleotide biosynthetic process"/>
    <property type="evidence" value="ECO:0007669"/>
    <property type="project" value="UniProtKB-KW"/>
</dbReference>
<dbReference type="InterPro" id="IPR000868">
    <property type="entry name" value="Isochorismatase-like_dom"/>
</dbReference>
<dbReference type="RefSeq" id="WP_013272348.1">
    <property type="nucleotide sequence ID" value="NC_014376.1"/>
</dbReference>
<feature type="domain" description="Isochorismatase-like" evidence="8">
    <location>
        <begin position="4"/>
        <end position="165"/>
    </location>
</feature>
<dbReference type="eggNOG" id="COG1335">
    <property type="taxonomic scope" value="Bacteria"/>
</dbReference>